<protein>
    <recommendedName>
        <fullName evidence="4">NlpC/P60 domain-containing protein</fullName>
    </recommendedName>
</protein>
<organism evidence="2 3">
    <name type="scientific">Streptomyces meridianus</name>
    <dbReference type="NCBI Taxonomy" id="2938945"/>
    <lineage>
        <taxon>Bacteria</taxon>
        <taxon>Bacillati</taxon>
        <taxon>Actinomycetota</taxon>
        <taxon>Actinomycetes</taxon>
        <taxon>Kitasatosporales</taxon>
        <taxon>Streptomycetaceae</taxon>
        <taxon>Streptomyces</taxon>
    </lineage>
</organism>
<evidence type="ECO:0000313" key="2">
    <source>
        <dbReference type="EMBL" id="MCM2579081.1"/>
    </source>
</evidence>
<name>A0ABT0X975_9ACTN</name>
<dbReference type="Proteomes" id="UP001167160">
    <property type="component" value="Unassembled WGS sequence"/>
</dbReference>
<feature type="chain" id="PRO_5046546220" description="NlpC/P60 domain-containing protein" evidence="1">
    <location>
        <begin position="28"/>
        <end position="189"/>
    </location>
</feature>
<proteinExistence type="predicted"/>
<reference evidence="2" key="1">
    <citation type="journal article" date="2023" name="Int. J. Syst. Evol. Microbiol.">
        <title>Streptomyces meridianus sp. nov. isolated from brackish water of the Tagus estuary in Alcochete, Portugal.</title>
        <authorList>
            <person name="Santos J.D.N."/>
            <person name="Klimek D."/>
            <person name="Calusinska M."/>
            <person name="Lobo Da Cunha A."/>
            <person name="Catita J."/>
            <person name="Goncalves H."/>
            <person name="Gonzalez I."/>
            <person name="Reyes F."/>
            <person name="Lage O.M."/>
        </authorList>
    </citation>
    <scope>NUCLEOTIDE SEQUENCE</scope>
    <source>
        <strain evidence="2">MTZ3.1</strain>
    </source>
</reference>
<feature type="signal peptide" evidence="1">
    <location>
        <begin position="1"/>
        <end position="27"/>
    </location>
</feature>
<dbReference type="RefSeq" id="WP_251416490.1">
    <property type="nucleotide sequence ID" value="NZ_JAMQGM010000037.1"/>
</dbReference>
<evidence type="ECO:0000313" key="3">
    <source>
        <dbReference type="Proteomes" id="UP001167160"/>
    </source>
</evidence>
<dbReference type="Gene3D" id="3.90.1720.10">
    <property type="entry name" value="endopeptidase domain like (from Nostoc punctiforme)"/>
    <property type="match status" value="1"/>
</dbReference>
<sequence>MKRTARTLLPLALGAALLAPLAPTASALPAAGDQAQTASAPAAASLSTAEATAYSRDTTITRAKRWLTANNGSQVPYSQVRYWNGWRQDCSGYASMALKLGKPGTNTVGLASSTYTYKIKMRNLKKGDLVIDPNGTSTSRHVVIFHKWANAAHTRYWAYEQRGGHGTDHRRLSYGIGKDQYDAYRPKKY</sequence>
<gene>
    <name evidence="2" type="ORF">M1E25_17275</name>
</gene>
<keyword evidence="1" id="KW-0732">Signal</keyword>
<evidence type="ECO:0008006" key="4">
    <source>
        <dbReference type="Google" id="ProtNLM"/>
    </source>
</evidence>
<accession>A0ABT0X975</accession>
<comment type="caution">
    <text evidence="2">The sequence shown here is derived from an EMBL/GenBank/DDBJ whole genome shotgun (WGS) entry which is preliminary data.</text>
</comment>
<keyword evidence="3" id="KW-1185">Reference proteome</keyword>
<evidence type="ECO:0000256" key="1">
    <source>
        <dbReference type="SAM" id="SignalP"/>
    </source>
</evidence>
<dbReference type="EMBL" id="JAMQGM010000037">
    <property type="protein sequence ID" value="MCM2579081.1"/>
    <property type="molecule type" value="Genomic_DNA"/>
</dbReference>